<evidence type="ECO:0000256" key="2">
    <source>
        <dbReference type="ARBA" id="ARBA00023125"/>
    </source>
</evidence>
<feature type="domain" description="HTH araC/xylS-type" evidence="4">
    <location>
        <begin position="153"/>
        <end position="252"/>
    </location>
</feature>
<dbReference type="SMART" id="SM00342">
    <property type="entry name" value="HTH_ARAC"/>
    <property type="match status" value="1"/>
</dbReference>
<dbReference type="InterPro" id="IPR018060">
    <property type="entry name" value="HTH_AraC"/>
</dbReference>
<dbReference type="PROSITE" id="PS01124">
    <property type="entry name" value="HTH_ARAC_FAMILY_2"/>
    <property type="match status" value="1"/>
</dbReference>
<dbReference type="EMBL" id="CAKLDI010000001">
    <property type="protein sequence ID" value="CAH0533926.1"/>
    <property type="molecule type" value="Genomic_DNA"/>
</dbReference>
<dbReference type="Proteomes" id="UP000838672">
    <property type="component" value="Unassembled WGS sequence"/>
</dbReference>
<evidence type="ECO:0000259" key="4">
    <source>
        <dbReference type="PROSITE" id="PS01124"/>
    </source>
</evidence>
<reference evidence="5" key="1">
    <citation type="submission" date="2021-11" db="EMBL/GenBank/DDBJ databases">
        <authorList>
            <person name="Rodrigo-Torres L."/>
            <person name="Arahal R. D."/>
            <person name="Lucena T."/>
        </authorList>
    </citation>
    <scope>NUCLEOTIDE SEQUENCE</scope>
    <source>
        <strain evidence="5">CECT 7929</strain>
    </source>
</reference>
<sequence length="254" mass="29295">MRRVFLPCFGGVFEDANLAPAQAILMQLLSKHFSTHTCGDALDRFQHCAVQYVALVDLSASHRWLDRAIRYALQHHKIVLVLTAEPLHFIHLPASITLVDSTMSEADLDWIMARWKDALFCLSHRSDCCQQQCLVASNDAMFSANERQLQSIEPALSYIDSHLDQPIREEQLASLCHYSLTYFSRLFHRAMGVNCRDYIVDMRLRLACRILKEEPLLRVGQVANACGFRDPSYFSRIFKKRMAMTPQQYRQQNL</sequence>
<comment type="caution">
    <text evidence="5">The sequence shown here is derived from an EMBL/GenBank/DDBJ whole genome shotgun (WGS) entry which is preliminary data.</text>
</comment>
<dbReference type="InterPro" id="IPR009057">
    <property type="entry name" value="Homeodomain-like_sf"/>
</dbReference>
<evidence type="ECO:0000256" key="3">
    <source>
        <dbReference type="ARBA" id="ARBA00023163"/>
    </source>
</evidence>
<dbReference type="PANTHER" id="PTHR43280:SF10">
    <property type="entry name" value="REGULATORY PROTEIN POCR"/>
    <property type="match status" value="1"/>
</dbReference>
<dbReference type="PANTHER" id="PTHR43280">
    <property type="entry name" value="ARAC-FAMILY TRANSCRIPTIONAL REGULATOR"/>
    <property type="match status" value="1"/>
</dbReference>
<keyword evidence="1" id="KW-0805">Transcription regulation</keyword>
<dbReference type="PRINTS" id="PR00032">
    <property type="entry name" value="HTHARAC"/>
</dbReference>
<dbReference type="RefSeq" id="WP_237466340.1">
    <property type="nucleotide sequence ID" value="NZ_CAKLDI010000001.1"/>
</dbReference>
<keyword evidence="2" id="KW-0238">DNA-binding</keyword>
<keyword evidence="3" id="KW-0804">Transcription</keyword>
<accession>A0ABN8DS39</accession>
<organism evidence="5 6">
    <name type="scientific">Vibrio stylophorae</name>
    <dbReference type="NCBI Taxonomy" id="659351"/>
    <lineage>
        <taxon>Bacteria</taxon>
        <taxon>Pseudomonadati</taxon>
        <taxon>Pseudomonadota</taxon>
        <taxon>Gammaproteobacteria</taxon>
        <taxon>Vibrionales</taxon>
        <taxon>Vibrionaceae</taxon>
        <taxon>Vibrio</taxon>
    </lineage>
</organism>
<dbReference type="PROSITE" id="PS00041">
    <property type="entry name" value="HTH_ARAC_FAMILY_1"/>
    <property type="match status" value="1"/>
</dbReference>
<evidence type="ECO:0000256" key="1">
    <source>
        <dbReference type="ARBA" id="ARBA00023015"/>
    </source>
</evidence>
<dbReference type="InterPro" id="IPR018062">
    <property type="entry name" value="HTH_AraC-typ_CS"/>
</dbReference>
<name>A0ABN8DS39_9VIBR</name>
<proteinExistence type="predicted"/>
<gene>
    <name evidence="5" type="primary">rhaR_3</name>
    <name evidence="5" type="ORF">VST7929_01803</name>
</gene>
<protein>
    <submittedName>
        <fullName evidence="5">HTH-type transcriptional activator RhaR</fullName>
    </submittedName>
</protein>
<evidence type="ECO:0000313" key="6">
    <source>
        <dbReference type="Proteomes" id="UP000838672"/>
    </source>
</evidence>
<keyword evidence="6" id="KW-1185">Reference proteome</keyword>
<dbReference type="Gene3D" id="1.10.10.60">
    <property type="entry name" value="Homeodomain-like"/>
    <property type="match status" value="2"/>
</dbReference>
<dbReference type="InterPro" id="IPR020449">
    <property type="entry name" value="Tscrpt_reg_AraC-type_HTH"/>
</dbReference>
<dbReference type="Pfam" id="PF12833">
    <property type="entry name" value="HTH_18"/>
    <property type="match status" value="1"/>
</dbReference>
<evidence type="ECO:0000313" key="5">
    <source>
        <dbReference type="EMBL" id="CAH0533926.1"/>
    </source>
</evidence>
<dbReference type="SUPFAM" id="SSF46689">
    <property type="entry name" value="Homeodomain-like"/>
    <property type="match status" value="2"/>
</dbReference>